<dbReference type="Gene3D" id="1.20.1280.50">
    <property type="match status" value="1"/>
</dbReference>
<organism evidence="1 2">
    <name type="scientific">Grifola frondosa</name>
    <name type="common">Maitake</name>
    <name type="synonym">Polyporus frondosus</name>
    <dbReference type="NCBI Taxonomy" id="5627"/>
    <lineage>
        <taxon>Eukaryota</taxon>
        <taxon>Fungi</taxon>
        <taxon>Dikarya</taxon>
        <taxon>Basidiomycota</taxon>
        <taxon>Agaricomycotina</taxon>
        <taxon>Agaricomycetes</taxon>
        <taxon>Polyporales</taxon>
        <taxon>Grifolaceae</taxon>
        <taxon>Grifola</taxon>
    </lineage>
</organism>
<dbReference type="OMA" id="SHACSVE"/>
<dbReference type="InterPro" id="IPR036047">
    <property type="entry name" value="F-box-like_dom_sf"/>
</dbReference>
<dbReference type="AlphaFoldDB" id="A0A1C7MF19"/>
<accession>A0A1C7MF19</accession>
<dbReference type="SUPFAM" id="SSF81383">
    <property type="entry name" value="F-box domain"/>
    <property type="match status" value="1"/>
</dbReference>
<name>A0A1C7MF19_GRIFR</name>
<evidence type="ECO:0000313" key="1">
    <source>
        <dbReference type="EMBL" id="OBZ73604.1"/>
    </source>
</evidence>
<comment type="caution">
    <text evidence="1">The sequence shown here is derived from an EMBL/GenBank/DDBJ whole genome shotgun (WGS) entry which is preliminary data.</text>
</comment>
<protein>
    <recommendedName>
        <fullName evidence="3">F-box domain-containing protein</fullName>
    </recommendedName>
</protein>
<sequence length="552" mass="62308">MAKDFPPNEAEPTVEIVLYIASFLDLEEILNFKQTCSAIYHWSQDKSLWLSLARYQSDHMPFPPYLIHSADLALLSLVELEQLVTSTSYIDRTWLLPRKAPSSLRPEVKSGVDNTYEDDNDSTKTFLSLQIFFSRWLLCVYKERVVELWDLQHNGQTFDLRRADAVDCPAVCRISRTVQVQALSHPMLLARTKDHNAVMIALASDSECTFLRILVPFSRERGMEVKQMDALLENVAVLPISAPAFLVRALHPSSCLAAFSNSDTLYLANWESRARWIIDVPPEMKSEKSPSLRQRTQRGSLFHNILVNSSDDIPPPNTSRLLPGHTPTSTSLDAYKSPSLNFSRRFLLGPSYLKLRRAVTRRSLSFLANDALRGYTIIVSRSCSLVLFTYKCYVPPYMSVNLLEAHPKGVISMANKRNGPIYVPRSAFTSSTGTRGLVTACALGPAGLRGVWIERLRAITKRSIIGFAARYESASGSRDERGTPVEHLARGYEEENDDEHEWRGNGTQREIDKKILYEVRSYDLRDDVTHCAFSEATGKIVLGTRKGKLQIL</sequence>
<keyword evidence="2" id="KW-1185">Reference proteome</keyword>
<dbReference type="OrthoDB" id="3211970at2759"/>
<evidence type="ECO:0000313" key="2">
    <source>
        <dbReference type="Proteomes" id="UP000092993"/>
    </source>
</evidence>
<evidence type="ECO:0008006" key="3">
    <source>
        <dbReference type="Google" id="ProtNLM"/>
    </source>
</evidence>
<gene>
    <name evidence="1" type="ORF">A0H81_05973</name>
</gene>
<dbReference type="EMBL" id="LUGG01000006">
    <property type="protein sequence ID" value="OBZ73604.1"/>
    <property type="molecule type" value="Genomic_DNA"/>
</dbReference>
<dbReference type="Proteomes" id="UP000092993">
    <property type="component" value="Unassembled WGS sequence"/>
</dbReference>
<reference evidence="1 2" key="1">
    <citation type="submission" date="2016-03" db="EMBL/GenBank/DDBJ databases">
        <title>Whole genome sequencing of Grifola frondosa 9006-11.</title>
        <authorList>
            <person name="Min B."/>
            <person name="Park H."/>
            <person name="Kim J.-G."/>
            <person name="Cho H."/>
            <person name="Oh Y.-L."/>
            <person name="Kong W.-S."/>
            <person name="Choi I.-G."/>
        </authorList>
    </citation>
    <scope>NUCLEOTIDE SEQUENCE [LARGE SCALE GENOMIC DNA]</scope>
    <source>
        <strain evidence="1 2">9006-11</strain>
    </source>
</reference>
<proteinExistence type="predicted"/>